<protein>
    <submittedName>
        <fullName evidence="7">Glycine betaine/L-proline ABC transporter ATP-binding protein</fullName>
    </submittedName>
</protein>
<dbReference type="PANTHER" id="PTHR43869:SF1">
    <property type="entry name" value="GLYCINE BETAINE_PROLINE BETAINE TRANSPORT SYSTEM ATP-BINDING PROTEIN PROV"/>
    <property type="match status" value="1"/>
</dbReference>
<comment type="similarity">
    <text evidence="1">Belongs to the ABC transporter superfamily.</text>
</comment>
<evidence type="ECO:0000256" key="1">
    <source>
        <dbReference type="ARBA" id="ARBA00005417"/>
    </source>
</evidence>
<keyword evidence="3" id="KW-0547">Nucleotide-binding</keyword>
<dbReference type="PANTHER" id="PTHR43869">
    <property type="entry name" value="GLYCINE BETAINE/PROLINE BETAINE TRANSPORT SYSTEM ATP-BINDING PROTEIN PROV"/>
    <property type="match status" value="1"/>
</dbReference>
<feature type="domain" description="ABC transporter" evidence="6">
    <location>
        <begin position="31"/>
        <end position="272"/>
    </location>
</feature>
<dbReference type="Pfam" id="PF00005">
    <property type="entry name" value="ABC_tran"/>
    <property type="match status" value="1"/>
</dbReference>
<gene>
    <name evidence="7" type="ORF">GCM10022255_095470</name>
</gene>
<dbReference type="EMBL" id="BAABAT010000047">
    <property type="protein sequence ID" value="GAA4261718.1"/>
    <property type="molecule type" value="Genomic_DNA"/>
</dbReference>
<name>A0ABP8DQB3_9ACTN</name>
<feature type="region of interest" description="Disordered" evidence="5">
    <location>
        <begin position="345"/>
        <end position="375"/>
    </location>
</feature>
<dbReference type="InterPro" id="IPR017871">
    <property type="entry name" value="ABC_transporter-like_CS"/>
</dbReference>
<keyword evidence="4 7" id="KW-0067">ATP-binding</keyword>
<dbReference type="InterPro" id="IPR003439">
    <property type="entry name" value="ABC_transporter-like_ATP-bd"/>
</dbReference>
<evidence type="ECO:0000256" key="3">
    <source>
        <dbReference type="ARBA" id="ARBA00022741"/>
    </source>
</evidence>
<dbReference type="InterPro" id="IPR051921">
    <property type="entry name" value="ABC_osmolyte_uptake_ATP-bind"/>
</dbReference>
<comment type="caution">
    <text evidence="7">The sequence shown here is derived from an EMBL/GenBank/DDBJ whole genome shotgun (WGS) entry which is preliminary data.</text>
</comment>
<evidence type="ECO:0000256" key="2">
    <source>
        <dbReference type="ARBA" id="ARBA00022448"/>
    </source>
</evidence>
<sequence>MTLTQSSSHPALAVDGLWKVFGPRADRIVGTELADLSRDELRDRTGCLVAVRDVSFEVATNEVFVVMGLSGSGKSTLVRCLTRLIEPTAGAVRYDGDDIVQADARRLRQLRRHRFGMVFQHFGLLPHRRVLDNIGYGLEIRGVRKAERDRRAGEVLDLVGLSGYADHYPDQLSGGMQQRVGLGRALAVDPQILFFDEPFSALDPLIRRDMQNEVVRLHHEVGKTMVFITHDLHEALRLGDRILIMRDGAVVQIGRPDEVVGAPADDYVRDFVADVPKSHVLTIRWVMRPVRPEDPLDGPEIGPDLIVRDAARVVLAATAPVRVVHDGQLLGMVDDDAILRVIVAEDDRRPAPAPRDGSAPGPGATTQDAEAVVAP</sequence>
<dbReference type="InterPro" id="IPR003593">
    <property type="entry name" value="AAA+_ATPase"/>
</dbReference>
<keyword evidence="8" id="KW-1185">Reference proteome</keyword>
<proteinExistence type="inferred from homology"/>
<dbReference type="NCBIfam" id="TIGR01186">
    <property type="entry name" value="proV"/>
    <property type="match status" value="1"/>
</dbReference>
<dbReference type="SMART" id="SM00382">
    <property type="entry name" value="AAA"/>
    <property type="match status" value="1"/>
</dbReference>
<evidence type="ECO:0000256" key="5">
    <source>
        <dbReference type="SAM" id="MobiDB-lite"/>
    </source>
</evidence>
<organism evidence="7 8">
    <name type="scientific">Dactylosporangium darangshiense</name>
    <dbReference type="NCBI Taxonomy" id="579108"/>
    <lineage>
        <taxon>Bacteria</taxon>
        <taxon>Bacillati</taxon>
        <taxon>Actinomycetota</taxon>
        <taxon>Actinomycetes</taxon>
        <taxon>Micromonosporales</taxon>
        <taxon>Micromonosporaceae</taxon>
        <taxon>Dactylosporangium</taxon>
    </lineage>
</organism>
<evidence type="ECO:0000313" key="7">
    <source>
        <dbReference type="EMBL" id="GAA4261718.1"/>
    </source>
</evidence>
<dbReference type="InterPro" id="IPR027417">
    <property type="entry name" value="P-loop_NTPase"/>
</dbReference>
<evidence type="ECO:0000256" key="4">
    <source>
        <dbReference type="ARBA" id="ARBA00022840"/>
    </source>
</evidence>
<reference evidence="8" key="1">
    <citation type="journal article" date="2019" name="Int. J. Syst. Evol. Microbiol.">
        <title>The Global Catalogue of Microorganisms (GCM) 10K type strain sequencing project: providing services to taxonomists for standard genome sequencing and annotation.</title>
        <authorList>
            <consortium name="The Broad Institute Genomics Platform"/>
            <consortium name="The Broad Institute Genome Sequencing Center for Infectious Disease"/>
            <person name="Wu L."/>
            <person name="Ma J."/>
        </authorList>
    </citation>
    <scope>NUCLEOTIDE SEQUENCE [LARGE SCALE GENOMIC DNA]</scope>
    <source>
        <strain evidence="8">JCM 17441</strain>
    </source>
</reference>
<dbReference type="Gene3D" id="3.40.50.300">
    <property type="entry name" value="P-loop containing nucleotide triphosphate hydrolases"/>
    <property type="match status" value="1"/>
</dbReference>
<dbReference type="PROSITE" id="PS50893">
    <property type="entry name" value="ABC_TRANSPORTER_2"/>
    <property type="match status" value="1"/>
</dbReference>
<accession>A0ABP8DQB3</accession>
<dbReference type="GO" id="GO:0005524">
    <property type="term" value="F:ATP binding"/>
    <property type="evidence" value="ECO:0007669"/>
    <property type="project" value="UniProtKB-KW"/>
</dbReference>
<dbReference type="SUPFAM" id="SSF52540">
    <property type="entry name" value="P-loop containing nucleoside triphosphate hydrolases"/>
    <property type="match status" value="1"/>
</dbReference>
<evidence type="ECO:0000313" key="8">
    <source>
        <dbReference type="Proteomes" id="UP001500620"/>
    </source>
</evidence>
<dbReference type="Proteomes" id="UP001500620">
    <property type="component" value="Unassembled WGS sequence"/>
</dbReference>
<evidence type="ECO:0000259" key="6">
    <source>
        <dbReference type="PROSITE" id="PS50893"/>
    </source>
</evidence>
<keyword evidence="2" id="KW-0813">Transport</keyword>
<dbReference type="PROSITE" id="PS00211">
    <property type="entry name" value="ABC_TRANSPORTER_1"/>
    <property type="match status" value="1"/>
</dbReference>
<dbReference type="InterPro" id="IPR005892">
    <property type="entry name" value="Gly-betaine_transp_ATP-bd"/>
</dbReference>